<comment type="subcellular location">
    <subcellularLocation>
        <location evidence="2">Cytoplasm</location>
    </subcellularLocation>
</comment>
<dbReference type="EMBL" id="CP025628">
    <property type="protein sequence ID" value="AWD32322.1"/>
    <property type="molecule type" value="Genomic_DNA"/>
</dbReference>
<dbReference type="InterPro" id="IPR004394">
    <property type="entry name" value="Iojap/RsfS/C7orf30"/>
</dbReference>
<dbReference type="Pfam" id="PF02410">
    <property type="entry name" value="RsfS"/>
    <property type="match status" value="1"/>
</dbReference>
<dbReference type="GO" id="GO:0005737">
    <property type="term" value="C:cytoplasm"/>
    <property type="evidence" value="ECO:0007669"/>
    <property type="project" value="UniProtKB-SubCell"/>
</dbReference>
<dbReference type="Gene3D" id="3.30.460.10">
    <property type="entry name" value="Beta Polymerase, domain 2"/>
    <property type="match status" value="1"/>
</dbReference>
<protein>
    <recommendedName>
        <fullName evidence="2">Ribosomal silencing factor RsfS</fullName>
    </recommendedName>
</protein>
<keyword evidence="2" id="KW-0678">Repressor</keyword>
<dbReference type="InterPro" id="IPR043519">
    <property type="entry name" value="NT_sf"/>
</dbReference>
<dbReference type="HAMAP" id="MF_01477">
    <property type="entry name" value="Iojap_RsfS"/>
    <property type="match status" value="1"/>
</dbReference>
<dbReference type="AlphaFoldDB" id="A0A3S7J9H3"/>
<gene>
    <name evidence="2 3" type="primary">rsfS</name>
    <name evidence="3" type="ORF">CKSOR_00198</name>
</gene>
<comment type="function">
    <text evidence="2">Functions as a ribosomal silencing factor. Interacts with ribosomal protein uL14 (rplN), blocking formation of intersubunit bridge B8. Prevents association of the 30S and 50S ribosomal subunits and the formation of functional ribosomes, thus repressing translation.</text>
</comment>
<dbReference type="KEGG" id="kso:CKSOR_00198"/>
<dbReference type="PANTHER" id="PTHR21043:SF0">
    <property type="entry name" value="MITOCHONDRIAL ASSEMBLY OF RIBOSOMAL LARGE SUBUNIT PROTEIN 1"/>
    <property type="match status" value="1"/>
</dbReference>
<dbReference type="GO" id="GO:0042256">
    <property type="term" value="P:cytosolic ribosome assembly"/>
    <property type="evidence" value="ECO:0007669"/>
    <property type="project" value="UniProtKB-UniRule"/>
</dbReference>
<evidence type="ECO:0000313" key="3">
    <source>
        <dbReference type="EMBL" id="AWD32322.1"/>
    </source>
</evidence>
<dbReference type="RefSeq" id="WP_234411227.1">
    <property type="nucleotide sequence ID" value="NZ_CP025628.1"/>
</dbReference>
<dbReference type="GO" id="GO:0017148">
    <property type="term" value="P:negative regulation of translation"/>
    <property type="evidence" value="ECO:0007669"/>
    <property type="project" value="UniProtKB-UniRule"/>
</dbReference>
<dbReference type="NCBIfam" id="TIGR00090">
    <property type="entry name" value="rsfS_iojap_ybeB"/>
    <property type="match status" value="1"/>
</dbReference>
<reference evidence="3 4" key="1">
    <citation type="journal article" date="2018" name="Parasitology">
        <title>The reduced genome of Candidatus Kinetoplastibacterium sorsogonicusi, the endosymbiont of Kentomonas sorsogonicus (Trypanosomatidae): loss of the haem-synthesis pathway.</title>
        <authorList>
            <person name="Silva F.M."/>
            <person name="Kostygov A.Y."/>
            <person name="Spodareva V.V."/>
            <person name="Butenko A."/>
            <person name="Tossou R."/>
            <person name="Lukes J."/>
            <person name="Yurchenko V."/>
            <person name="Alves J.M.P."/>
        </authorList>
    </citation>
    <scope>NUCLEOTIDE SEQUENCE [LARGE SCALE GENOMIC DNA]</scope>
    <source>
        <strain evidence="3 4">MF-08</strain>
    </source>
</reference>
<organism evidence="3 4">
    <name type="scientific">Candidatus Kinetoplastidibacterium kentomonadis</name>
    <dbReference type="NCBI Taxonomy" id="1576550"/>
    <lineage>
        <taxon>Bacteria</taxon>
        <taxon>Pseudomonadati</taxon>
        <taxon>Pseudomonadota</taxon>
        <taxon>Betaproteobacteria</taxon>
        <taxon>Candidatus Kinetoplastidibacterium</taxon>
    </lineage>
</organism>
<dbReference type="GO" id="GO:0043023">
    <property type="term" value="F:ribosomal large subunit binding"/>
    <property type="evidence" value="ECO:0007669"/>
    <property type="project" value="TreeGrafter"/>
</dbReference>
<comment type="subunit">
    <text evidence="2">Interacts with ribosomal protein uL14 (rplN).</text>
</comment>
<dbReference type="PANTHER" id="PTHR21043">
    <property type="entry name" value="IOJAP SUPERFAMILY ORTHOLOG"/>
    <property type="match status" value="1"/>
</dbReference>
<dbReference type="SUPFAM" id="SSF81301">
    <property type="entry name" value="Nucleotidyltransferase"/>
    <property type="match status" value="1"/>
</dbReference>
<proteinExistence type="inferred from homology"/>
<evidence type="ECO:0000256" key="1">
    <source>
        <dbReference type="ARBA" id="ARBA00010574"/>
    </source>
</evidence>
<sequence>MNIDKNINKLEFTIINALSDIKAQDIKVFDTNRETSVLFDKVIIATSTSNTHTRALAYNTIKQIKKKLNLKSIRVEGEKNGEWIVIDTSYIIIHIMQSKCRSYYNIEELFNTF</sequence>
<dbReference type="GO" id="GO:0090071">
    <property type="term" value="P:negative regulation of ribosome biogenesis"/>
    <property type="evidence" value="ECO:0007669"/>
    <property type="project" value="UniProtKB-UniRule"/>
</dbReference>
<evidence type="ECO:0000313" key="4">
    <source>
        <dbReference type="Proteomes" id="UP000266796"/>
    </source>
</evidence>
<comment type="similarity">
    <text evidence="1 2">Belongs to the Iojap/RsfS family.</text>
</comment>
<name>A0A3S7J9H3_9PROT</name>
<keyword evidence="2" id="KW-0963">Cytoplasm</keyword>
<keyword evidence="4" id="KW-1185">Reference proteome</keyword>
<accession>A0A3S7J9H3</accession>
<evidence type="ECO:0000256" key="2">
    <source>
        <dbReference type="HAMAP-Rule" id="MF_01477"/>
    </source>
</evidence>
<keyword evidence="2" id="KW-0810">Translation regulation</keyword>
<dbReference type="Proteomes" id="UP000266796">
    <property type="component" value="Chromosome"/>
</dbReference>